<reference evidence="2" key="1">
    <citation type="submission" date="2021-01" db="EMBL/GenBank/DDBJ databases">
        <title>Adiantum capillus-veneris genome.</title>
        <authorList>
            <person name="Fang Y."/>
            <person name="Liao Q."/>
        </authorList>
    </citation>
    <scope>NUCLEOTIDE SEQUENCE</scope>
    <source>
        <strain evidence="2">H3</strain>
        <tissue evidence="2">Leaf</tissue>
    </source>
</reference>
<dbReference type="AlphaFoldDB" id="A0A9D4UQL0"/>
<comment type="caution">
    <text evidence="2">The sequence shown here is derived from an EMBL/GenBank/DDBJ whole genome shotgun (WGS) entry which is preliminary data.</text>
</comment>
<feature type="signal peptide" evidence="1">
    <location>
        <begin position="1"/>
        <end position="24"/>
    </location>
</feature>
<sequence length="77" mass="8197">MAYCKVAMLMCVVMALQSAIPVQGCMLTGWVCLRGANNELIPSPQCQSACLDSWVYISPSCCPDLSCACCTYGTTCS</sequence>
<accession>A0A9D4UQL0</accession>
<keyword evidence="1" id="KW-0732">Signal</keyword>
<name>A0A9D4UQL0_ADICA</name>
<gene>
    <name evidence="2" type="ORF">GOP47_0012391</name>
</gene>
<protein>
    <submittedName>
        <fullName evidence="2">Uncharacterized protein</fullName>
    </submittedName>
</protein>
<dbReference type="Proteomes" id="UP000886520">
    <property type="component" value="Chromosome 12"/>
</dbReference>
<evidence type="ECO:0000313" key="2">
    <source>
        <dbReference type="EMBL" id="KAI5072285.1"/>
    </source>
</evidence>
<feature type="chain" id="PRO_5039401477" evidence="1">
    <location>
        <begin position="25"/>
        <end position="77"/>
    </location>
</feature>
<evidence type="ECO:0000256" key="1">
    <source>
        <dbReference type="SAM" id="SignalP"/>
    </source>
</evidence>
<dbReference type="EMBL" id="JABFUD020000012">
    <property type="protein sequence ID" value="KAI5072285.1"/>
    <property type="molecule type" value="Genomic_DNA"/>
</dbReference>
<proteinExistence type="predicted"/>
<keyword evidence="3" id="KW-1185">Reference proteome</keyword>
<organism evidence="2 3">
    <name type="scientific">Adiantum capillus-veneris</name>
    <name type="common">Maidenhair fern</name>
    <dbReference type="NCBI Taxonomy" id="13818"/>
    <lineage>
        <taxon>Eukaryota</taxon>
        <taxon>Viridiplantae</taxon>
        <taxon>Streptophyta</taxon>
        <taxon>Embryophyta</taxon>
        <taxon>Tracheophyta</taxon>
        <taxon>Polypodiopsida</taxon>
        <taxon>Polypodiidae</taxon>
        <taxon>Polypodiales</taxon>
        <taxon>Pteridineae</taxon>
        <taxon>Pteridaceae</taxon>
        <taxon>Vittarioideae</taxon>
        <taxon>Adiantum</taxon>
    </lineage>
</organism>
<evidence type="ECO:0000313" key="3">
    <source>
        <dbReference type="Proteomes" id="UP000886520"/>
    </source>
</evidence>